<reference evidence="2" key="1">
    <citation type="journal article" date="2008" name="BMC Genomics">
        <title>A conifer genomics resource of 200,000 spruce (Picea spp.) ESTs and 6,464 high-quality, sequence-finished full-length cDNAs for Sitka spruce (Picea sitchensis).</title>
        <authorList>
            <person name="Ralph S.G."/>
            <person name="Chun H.J."/>
            <person name="Kolosova N."/>
            <person name="Cooper D."/>
            <person name="Oddy C."/>
            <person name="Ritland C.E."/>
            <person name="Kirkpatrick R."/>
            <person name="Moore R."/>
            <person name="Barber S."/>
            <person name="Holt R.A."/>
            <person name="Jones S.J."/>
            <person name="Marra M.A."/>
            <person name="Douglas C.J."/>
            <person name="Ritland K."/>
            <person name="Bohlmann J."/>
        </authorList>
    </citation>
    <scope>NUCLEOTIDE SEQUENCE</scope>
    <source>
        <tissue evidence="2">Bark</tissue>
    </source>
</reference>
<evidence type="ECO:0000313" key="2">
    <source>
        <dbReference type="EMBL" id="ABK23059.1"/>
    </source>
</evidence>
<proteinExistence type="evidence at transcript level"/>
<name>A9NQZ8_PICSI</name>
<feature type="compositionally biased region" description="Basic residues" evidence="1">
    <location>
        <begin position="27"/>
        <end position="36"/>
    </location>
</feature>
<dbReference type="EMBL" id="EF083724">
    <property type="protein sequence ID" value="ABK23059.1"/>
    <property type="molecule type" value="mRNA"/>
</dbReference>
<evidence type="ECO:0000256" key="1">
    <source>
        <dbReference type="SAM" id="MobiDB-lite"/>
    </source>
</evidence>
<accession>A9NQZ8</accession>
<dbReference type="AlphaFoldDB" id="A9NQZ8"/>
<sequence length="95" mass="11046">MGRLKMCRRGLDDASWRRLRISRGRHPVSKRLKLSSKKPTSGASNFMSGWQTRLGQSLEVQLGLQTLKTWHNASKPSFLLLSKRGWSFWHRHRCA</sequence>
<feature type="compositionally biased region" description="Polar residues" evidence="1">
    <location>
        <begin position="37"/>
        <end position="48"/>
    </location>
</feature>
<protein>
    <submittedName>
        <fullName evidence="2">Uncharacterized protein</fullName>
    </submittedName>
</protein>
<organism evidence="2">
    <name type="scientific">Picea sitchensis</name>
    <name type="common">Sitka spruce</name>
    <name type="synonym">Pinus sitchensis</name>
    <dbReference type="NCBI Taxonomy" id="3332"/>
    <lineage>
        <taxon>Eukaryota</taxon>
        <taxon>Viridiplantae</taxon>
        <taxon>Streptophyta</taxon>
        <taxon>Embryophyta</taxon>
        <taxon>Tracheophyta</taxon>
        <taxon>Spermatophyta</taxon>
        <taxon>Pinopsida</taxon>
        <taxon>Pinidae</taxon>
        <taxon>Conifers I</taxon>
        <taxon>Pinales</taxon>
        <taxon>Pinaceae</taxon>
        <taxon>Picea</taxon>
    </lineage>
</organism>
<feature type="region of interest" description="Disordered" evidence="1">
    <location>
        <begin position="27"/>
        <end position="48"/>
    </location>
</feature>